<evidence type="ECO:0000313" key="6">
    <source>
        <dbReference type="EMBL" id="OXV09802.1"/>
    </source>
</evidence>
<comment type="caution">
    <text evidence="6">The sequence shown here is derived from an EMBL/GenBank/DDBJ whole genome shotgun (WGS) entry which is preliminary data.</text>
</comment>
<evidence type="ECO:0000256" key="4">
    <source>
        <dbReference type="SAM" id="MobiDB-lite"/>
    </source>
</evidence>
<dbReference type="GO" id="GO:0016020">
    <property type="term" value="C:membrane"/>
    <property type="evidence" value="ECO:0007669"/>
    <property type="project" value="UniProtKB-SubCell"/>
</dbReference>
<dbReference type="OrthoDB" id="5427091at2759"/>
<proteinExistence type="predicted"/>
<evidence type="ECO:0000256" key="1">
    <source>
        <dbReference type="ARBA" id="ARBA00004370"/>
    </source>
</evidence>
<keyword evidence="3" id="KW-0325">Glycoprotein</keyword>
<feature type="region of interest" description="Disordered" evidence="4">
    <location>
        <begin position="1"/>
        <end position="21"/>
    </location>
</feature>
<evidence type="ECO:0000256" key="2">
    <source>
        <dbReference type="ARBA" id="ARBA00023136"/>
    </source>
</evidence>
<name>A0A232M0B7_9EURO</name>
<gene>
    <name evidence="6" type="ORF">Egran_02435</name>
</gene>
<dbReference type="Pfam" id="PF01437">
    <property type="entry name" value="PSI"/>
    <property type="match status" value="1"/>
</dbReference>
<evidence type="ECO:0000313" key="7">
    <source>
        <dbReference type="Proteomes" id="UP000243515"/>
    </source>
</evidence>
<reference evidence="6 7" key="1">
    <citation type="journal article" date="2015" name="Environ. Microbiol.">
        <title>Metagenome sequence of Elaphomyces granulatus from sporocarp tissue reveals Ascomycota ectomycorrhizal fingerprints of genome expansion and a Proteobacteria-rich microbiome.</title>
        <authorList>
            <person name="Quandt C.A."/>
            <person name="Kohler A."/>
            <person name="Hesse C.N."/>
            <person name="Sharpton T.J."/>
            <person name="Martin F."/>
            <person name="Spatafora J.W."/>
        </authorList>
    </citation>
    <scope>NUCLEOTIDE SEQUENCE [LARGE SCALE GENOMIC DNA]</scope>
    <source>
        <strain evidence="6 7">OSC145934</strain>
    </source>
</reference>
<sequence length="198" mass="22658">MLHQNQSSSPSLGEVEEERKIKDGVERKAKEKHFADHYDDPTFYLCWRRQSCGGCLTEEDGVVCSWCPLSSICVPNHSQLPILAPLQNPEICPFGTSERWELRTRPLGCQVSTFSLFMSVGAVVGTLLLIGLLSLAICVGKRVRRRAKRERTRTFLWNNIPRSWRRRMRVWNRSGADVEGYYYGEQAAVDERSPLLGR</sequence>
<keyword evidence="2 5" id="KW-0472">Membrane</keyword>
<dbReference type="AlphaFoldDB" id="A0A232M0B7"/>
<dbReference type="EMBL" id="NPHW01003320">
    <property type="protein sequence ID" value="OXV09802.1"/>
    <property type="molecule type" value="Genomic_DNA"/>
</dbReference>
<dbReference type="InterPro" id="IPR002165">
    <property type="entry name" value="Plexin_repeat"/>
</dbReference>
<dbReference type="Proteomes" id="UP000243515">
    <property type="component" value="Unassembled WGS sequence"/>
</dbReference>
<evidence type="ECO:0000256" key="3">
    <source>
        <dbReference type="ARBA" id="ARBA00023180"/>
    </source>
</evidence>
<feature type="transmembrane region" description="Helical" evidence="5">
    <location>
        <begin position="114"/>
        <end position="139"/>
    </location>
</feature>
<feature type="non-terminal residue" evidence="6">
    <location>
        <position position="198"/>
    </location>
</feature>
<organism evidence="6 7">
    <name type="scientific">Elaphomyces granulatus</name>
    <dbReference type="NCBI Taxonomy" id="519963"/>
    <lineage>
        <taxon>Eukaryota</taxon>
        <taxon>Fungi</taxon>
        <taxon>Dikarya</taxon>
        <taxon>Ascomycota</taxon>
        <taxon>Pezizomycotina</taxon>
        <taxon>Eurotiomycetes</taxon>
        <taxon>Eurotiomycetidae</taxon>
        <taxon>Eurotiales</taxon>
        <taxon>Elaphomycetaceae</taxon>
        <taxon>Elaphomyces</taxon>
    </lineage>
</organism>
<protein>
    <recommendedName>
        <fullName evidence="8">PSI domain-containing protein</fullName>
    </recommendedName>
</protein>
<evidence type="ECO:0008006" key="8">
    <source>
        <dbReference type="Google" id="ProtNLM"/>
    </source>
</evidence>
<keyword evidence="5" id="KW-0812">Transmembrane</keyword>
<feature type="compositionally biased region" description="Polar residues" evidence="4">
    <location>
        <begin position="1"/>
        <end position="11"/>
    </location>
</feature>
<comment type="subcellular location">
    <subcellularLocation>
        <location evidence="1">Membrane</location>
    </subcellularLocation>
</comment>
<keyword evidence="7" id="KW-1185">Reference proteome</keyword>
<evidence type="ECO:0000256" key="5">
    <source>
        <dbReference type="SAM" id="Phobius"/>
    </source>
</evidence>
<accession>A0A232M0B7</accession>
<keyword evidence="5" id="KW-1133">Transmembrane helix</keyword>